<dbReference type="GO" id="GO:0005886">
    <property type="term" value="C:plasma membrane"/>
    <property type="evidence" value="ECO:0007669"/>
    <property type="project" value="TreeGrafter"/>
</dbReference>
<protein>
    <recommendedName>
        <fullName evidence="11">Myristoylated alanine-rich C-kinase substrate</fullName>
    </recommendedName>
</protein>
<dbReference type="GO" id="GO:0005737">
    <property type="term" value="C:cytoplasm"/>
    <property type="evidence" value="ECO:0007669"/>
    <property type="project" value="TreeGrafter"/>
</dbReference>
<keyword evidence="5" id="KW-0519">Myristate</keyword>
<feature type="compositionally biased region" description="Basic and acidic residues" evidence="12">
    <location>
        <begin position="208"/>
        <end position="228"/>
    </location>
</feature>
<evidence type="ECO:0000256" key="8">
    <source>
        <dbReference type="ARBA" id="ARBA00023203"/>
    </source>
</evidence>
<evidence type="ECO:0000313" key="14">
    <source>
        <dbReference type="Ensembl" id="ENSPLAP00000008637.1"/>
    </source>
</evidence>
<evidence type="ECO:0000256" key="4">
    <source>
        <dbReference type="ARBA" id="ARBA00022490"/>
    </source>
</evidence>
<proteinExistence type="inferred from homology"/>
<keyword evidence="7 13" id="KW-0472">Membrane</keyword>
<keyword evidence="13" id="KW-0812">Transmembrane</keyword>
<evidence type="ECO:0000256" key="7">
    <source>
        <dbReference type="ARBA" id="ARBA00023136"/>
    </source>
</evidence>
<accession>A0A3B3U7M2</accession>
<keyword evidence="10" id="KW-0449">Lipoprotein</keyword>
<keyword evidence="13" id="KW-1133">Transmembrane helix</keyword>
<dbReference type="GO" id="GO:0007015">
    <property type="term" value="P:actin filament organization"/>
    <property type="evidence" value="ECO:0007669"/>
    <property type="project" value="TreeGrafter"/>
</dbReference>
<dbReference type="STRING" id="48699.ENSPLAP00000008637"/>
<dbReference type="PRINTS" id="PR00963">
    <property type="entry name" value="MARCKS"/>
</dbReference>
<dbReference type="GO" id="GO:0051015">
    <property type="term" value="F:actin filament binding"/>
    <property type="evidence" value="ECO:0007669"/>
    <property type="project" value="TreeGrafter"/>
</dbReference>
<evidence type="ECO:0000256" key="1">
    <source>
        <dbReference type="ARBA" id="ARBA00004245"/>
    </source>
</evidence>
<evidence type="ECO:0000256" key="11">
    <source>
        <dbReference type="ARBA" id="ARBA00039440"/>
    </source>
</evidence>
<name>A0A3B3U7M2_9TELE</name>
<keyword evidence="4" id="KW-0963">Cytoplasm</keyword>
<dbReference type="Pfam" id="PF02063">
    <property type="entry name" value="MARCKS"/>
    <property type="match status" value="1"/>
</dbReference>
<dbReference type="GeneTree" id="ENSGT00730000111419"/>
<evidence type="ECO:0000256" key="9">
    <source>
        <dbReference type="ARBA" id="ARBA00023212"/>
    </source>
</evidence>
<keyword evidence="15" id="KW-1185">Reference proteome</keyword>
<keyword evidence="6" id="KW-0112">Calmodulin-binding</keyword>
<dbReference type="AlphaFoldDB" id="A0A3B3U7M2"/>
<dbReference type="GO" id="GO:0032432">
    <property type="term" value="C:actin filament bundle"/>
    <property type="evidence" value="ECO:0007669"/>
    <property type="project" value="TreeGrafter"/>
</dbReference>
<dbReference type="GO" id="GO:0007417">
    <property type="term" value="P:central nervous system development"/>
    <property type="evidence" value="ECO:0007669"/>
    <property type="project" value="TreeGrafter"/>
</dbReference>
<dbReference type="PANTHER" id="PTHR14353">
    <property type="entry name" value="MYRISTOYLATED ALANINE-RICH C-KINASE SUBSTRATE MARCKS"/>
    <property type="match status" value="1"/>
</dbReference>
<feature type="compositionally biased region" description="Basic residues" evidence="12">
    <location>
        <begin position="252"/>
        <end position="263"/>
    </location>
</feature>
<feature type="compositionally biased region" description="Basic and acidic residues" evidence="12">
    <location>
        <begin position="315"/>
        <end position="342"/>
    </location>
</feature>
<evidence type="ECO:0000256" key="5">
    <source>
        <dbReference type="ARBA" id="ARBA00022707"/>
    </source>
</evidence>
<feature type="compositionally biased region" description="Low complexity" evidence="12">
    <location>
        <begin position="348"/>
        <end position="362"/>
    </location>
</feature>
<evidence type="ECO:0000256" key="13">
    <source>
        <dbReference type="SAM" id="Phobius"/>
    </source>
</evidence>
<organism evidence="14 15">
    <name type="scientific">Poecilia latipinna</name>
    <name type="common">sailfin molly</name>
    <dbReference type="NCBI Taxonomy" id="48699"/>
    <lineage>
        <taxon>Eukaryota</taxon>
        <taxon>Metazoa</taxon>
        <taxon>Chordata</taxon>
        <taxon>Craniata</taxon>
        <taxon>Vertebrata</taxon>
        <taxon>Euteleostomi</taxon>
        <taxon>Actinopterygii</taxon>
        <taxon>Neopterygii</taxon>
        <taxon>Teleostei</taxon>
        <taxon>Neoteleostei</taxon>
        <taxon>Acanthomorphata</taxon>
        <taxon>Ovalentaria</taxon>
        <taxon>Atherinomorphae</taxon>
        <taxon>Cyprinodontiformes</taxon>
        <taxon>Poeciliidae</taxon>
        <taxon>Poeciliinae</taxon>
        <taxon>Poecilia</taxon>
    </lineage>
</organism>
<evidence type="ECO:0000256" key="3">
    <source>
        <dbReference type="ARBA" id="ARBA00006456"/>
    </source>
</evidence>
<evidence type="ECO:0000256" key="2">
    <source>
        <dbReference type="ARBA" id="ARBA00004635"/>
    </source>
</evidence>
<evidence type="ECO:0000313" key="15">
    <source>
        <dbReference type="Proteomes" id="UP000261500"/>
    </source>
</evidence>
<feature type="region of interest" description="Disordered" evidence="12">
    <location>
        <begin position="152"/>
        <end position="362"/>
    </location>
</feature>
<dbReference type="Proteomes" id="UP000261500">
    <property type="component" value="Unplaced"/>
</dbReference>
<dbReference type="InterPro" id="IPR002101">
    <property type="entry name" value="MARCKS"/>
</dbReference>
<feature type="compositionally biased region" description="Basic and acidic residues" evidence="12">
    <location>
        <begin position="152"/>
        <end position="163"/>
    </location>
</feature>
<reference evidence="14" key="2">
    <citation type="submission" date="2025-09" db="UniProtKB">
        <authorList>
            <consortium name="Ensembl"/>
        </authorList>
    </citation>
    <scope>IDENTIFICATION</scope>
</reference>
<sequence>MHVPLLHDLPPALRSRLVIGGDAGAFVVTASAPIHQRTWALYSASHLRRGQFLPIYKLCSRKKKKKKEKKKTRISFAPSLHFLPQVLITLIAVSLFILDFRLISPFVSRKEGKAACLKFCFGRKLAVFVHSFDRLGSFVGTKSMGAQISKTAGKDEAAVEKPAEGAAVASKANGQENGHAKTNGDASPAAEDANKADVQANGSTPTEEVPKEEGEKVEDAEAPGDKEASTTNGETSAKPEEGAPSTSEDGKQKKKRFSFKKPSFKLSGFSFKKTKKESEEATKEGASAGAEPAEGEKSTEAPAEETEPAEASGGEVKETATEEVKAEEPKAEQAAEGEEKPAKVSPTEPEAAASPEAAAAAE</sequence>
<dbReference type="Ensembl" id="ENSPLAT00000002544.1">
    <property type="protein sequence ID" value="ENSPLAP00000008637.1"/>
    <property type="gene ID" value="ENSPLAG00000011250.1"/>
</dbReference>
<evidence type="ECO:0000256" key="6">
    <source>
        <dbReference type="ARBA" id="ARBA00022860"/>
    </source>
</evidence>
<keyword evidence="9" id="KW-0206">Cytoskeleton</keyword>
<dbReference type="PANTHER" id="PTHR14353:SF9">
    <property type="entry name" value="MYRISTOYLATED ALANINE-RICH C-KINASE SUBSTRATE"/>
    <property type="match status" value="1"/>
</dbReference>
<reference evidence="14" key="1">
    <citation type="submission" date="2025-08" db="UniProtKB">
        <authorList>
            <consortium name="Ensembl"/>
        </authorList>
    </citation>
    <scope>IDENTIFICATION</scope>
</reference>
<comment type="similarity">
    <text evidence="3">Belongs to the MARCKS family.</text>
</comment>
<evidence type="ECO:0000256" key="10">
    <source>
        <dbReference type="ARBA" id="ARBA00023288"/>
    </source>
</evidence>
<feature type="transmembrane region" description="Helical" evidence="13">
    <location>
        <begin position="74"/>
        <end position="98"/>
    </location>
</feature>
<keyword evidence="8" id="KW-0009">Actin-binding</keyword>
<comment type="subcellular location">
    <subcellularLocation>
        <location evidence="1">Cytoplasm</location>
        <location evidence="1">Cytoskeleton</location>
    </subcellularLocation>
    <subcellularLocation>
        <location evidence="2">Membrane</location>
        <topology evidence="2">Lipid-anchor</topology>
    </subcellularLocation>
</comment>
<evidence type="ECO:0000256" key="12">
    <source>
        <dbReference type="SAM" id="MobiDB-lite"/>
    </source>
</evidence>
<dbReference type="GO" id="GO:0005516">
    <property type="term" value="F:calmodulin binding"/>
    <property type="evidence" value="ECO:0007669"/>
    <property type="project" value="UniProtKB-KW"/>
</dbReference>